<comment type="caution">
    <text evidence="9">The sequence shown here is derived from an EMBL/GenBank/DDBJ whole genome shotgun (WGS) entry which is preliminary data.</text>
</comment>
<evidence type="ECO:0000256" key="3">
    <source>
        <dbReference type="ARBA" id="ARBA00022448"/>
    </source>
</evidence>
<evidence type="ECO:0000256" key="7">
    <source>
        <dbReference type="ARBA" id="ARBA00023136"/>
    </source>
</evidence>
<dbReference type="PANTHER" id="PTHR30269">
    <property type="entry name" value="TRANSMEMBRANE PROTEIN YFCA"/>
    <property type="match status" value="1"/>
</dbReference>
<dbReference type="PANTHER" id="PTHR30269:SF0">
    <property type="entry name" value="MEMBRANE TRANSPORTER PROTEIN YFCA-RELATED"/>
    <property type="match status" value="1"/>
</dbReference>
<proteinExistence type="inferred from homology"/>
<evidence type="ECO:0000256" key="4">
    <source>
        <dbReference type="ARBA" id="ARBA00022475"/>
    </source>
</evidence>
<dbReference type="InterPro" id="IPR002781">
    <property type="entry name" value="TM_pro_TauE-like"/>
</dbReference>
<keyword evidence="6 8" id="KW-1133">Transmembrane helix</keyword>
<feature type="transmembrane region" description="Helical" evidence="8">
    <location>
        <begin position="210"/>
        <end position="228"/>
    </location>
</feature>
<keyword evidence="4 8" id="KW-1003">Cell membrane</keyword>
<feature type="transmembrane region" description="Helical" evidence="8">
    <location>
        <begin position="234"/>
        <end position="253"/>
    </location>
</feature>
<feature type="transmembrane region" description="Helical" evidence="8">
    <location>
        <begin position="107"/>
        <end position="129"/>
    </location>
</feature>
<dbReference type="EMBL" id="JAOCQF010000001">
    <property type="protein sequence ID" value="MCT8330028.1"/>
    <property type="molecule type" value="Genomic_DNA"/>
</dbReference>
<evidence type="ECO:0000256" key="6">
    <source>
        <dbReference type="ARBA" id="ARBA00022989"/>
    </source>
</evidence>
<organism evidence="9 10">
    <name type="scientific">Albidovulum sediminis</name>
    <dbReference type="NCBI Taxonomy" id="3066345"/>
    <lineage>
        <taxon>Bacteria</taxon>
        <taxon>Pseudomonadati</taxon>
        <taxon>Pseudomonadota</taxon>
        <taxon>Alphaproteobacteria</taxon>
        <taxon>Rhodobacterales</taxon>
        <taxon>Paracoccaceae</taxon>
        <taxon>Albidovulum</taxon>
    </lineage>
</organism>
<protein>
    <recommendedName>
        <fullName evidence="8">Probable membrane transporter protein</fullName>
    </recommendedName>
</protein>
<reference evidence="10" key="1">
    <citation type="submission" date="2023-07" db="EMBL/GenBank/DDBJ databases">
        <title>Defluviimonas sediminis sp. nov., isolated from mangrove sediment.</title>
        <authorList>
            <person name="Liu L."/>
            <person name="Li J."/>
            <person name="Huang Y."/>
            <person name="Pan J."/>
            <person name="Li M."/>
        </authorList>
    </citation>
    <scope>NUCLEOTIDE SEQUENCE [LARGE SCALE GENOMIC DNA]</scope>
    <source>
        <strain evidence="10">FT324</strain>
    </source>
</reference>
<dbReference type="Pfam" id="PF01925">
    <property type="entry name" value="TauE"/>
    <property type="match status" value="1"/>
</dbReference>
<evidence type="ECO:0000313" key="9">
    <source>
        <dbReference type="EMBL" id="MCT8330028.1"/>
    </source>
</evidence>
<feature type="transmembrane region" description="Helical" evidence="8">
    <location>
        <begin position="78"/>
        <end position="101"/>
    </location>
</feature>
<evidence type="ECO:0000256" key="2">
    <source>
        <dbReference type="ARBA" id="ARBA00009142"/>
    </source>
</evidence>
<evidence type="ECO:0000313" key="10">
    <source>
        <dbReference type="Proteomes" id="UP001205601"/>
    </source>
</evidence>
<dbReference type="Proteomes" id="UP001205601">
    <property type="component" value="Unassembled WGS sequence"/>
</dbReference>
<dbReference type="RefSeq" id="WP_261495654.1">
    <property type="nucleotide sequence ID" value="NZ_JAOCQF010000001.1"/>
</dbReference>
<name>A0ABT2NPJ8_9RHOB</name>
<feature type="transmembrane region" description="Helical" evidence="8">
    <location>
        <begin position="35"/>
        <end position="57"/>
    </location>
</feature>
<feature type="transmembrane region" description="Helical" evidence="8">
    <location>
        <begin position="186"/>
        <end position="205"/>
    </location>
</feature>
<keyword evidence="3" id="KW-0813">Transport</keyword>
<keyword evidence="10" id="KW-1185">Reference proteome</keyword>
<dbReference type="InterPro" id="IPR052017">
    <property type="entry name" value="TSUP"/>
</dbReference>
<evidence type="ECO:0000256" key="1">
    <source>
        <dbReference type="ARBA" id="ARBA00004651"/>
    </source>
</evidence>
<comment type="subcellular location">
    <subcellularLocation>
        <location evidence="1 8">Cell membrane</location>
        <topology evidence="1 8">Multi-pass membrane protein</topology>
    </subcellularLocation>
</comment>
<evidence type="ECO:0000256" key="8">
    <source>
        <dbReference type="RuleBase" id="RU363041"/>
    </source>
</evidence>
<accession>A0ABT2NPJ8</accession>
<feature type="transmembrane region" description="Helical" evidence="8">
    <location>
        <begin position="141"/>
        <end position="174"/>
    </location>
</feature>
<gene>
    <name evidence="9" type="ORF">N5I32_10920</name>
</gene>
<sequence length="256" mass="25678">MSLEVGLSGVLALFAVGTLAGAVSAVAGGASFFTFPVLILSGLSPLAANATNFVALIPSNLAALPAYRAELGEIGRGLWPPLMLGALGGAAGALLLTAMGAATFEAAVPWLLLSATALFALAPTLRRLALRFLKPRPGRRWLAGLGLFLMSVYGGYFGAGLGQIMLAALILVGYGDFLQANALKNAVIGALSLIASVIYVFGGAVSWPHAAAVAAGAALGGFLGGAGSRAIPQAILRWAVIAMGAAMTARAFWGGL</sequence>
<keyword evidence="5 8" id="KW-0812">Transmembrane</keyword>
<keyword evidence="7 8" id="KW-0472">Membrane</keyword>
<comment type="similarity">
    <text evidence="2 8">Belongs to the 4-toluene sulfonate uptake permease (TSUP) (TC 2.A.102) family.</text>
</comment>
<evidence type="ECO:0000256" key="5">
    <source>
        <dbReference type="ARBA" id="ARBA00022692"/>
    </source>
</evidence>